<name>A0A5A9X9L7_9BACT</name>
<organism evidence="1 2">
    <name type="scientific">Oryzomonas rubra</name>
    <dbReference type="NCBI Taxonomy" id="2509454"/>
    <lineage>
        <taxon>Bacteria</taxon>
        <taxon>Pseudomonadati</taxon>
        <taxon>Thermodesulfobacteriota</taxon>
        <taxon>Desulfuromonadia</taxon>
        <taxon>Geobacterales</taxon>
        <taxon>Geobacteraceae</taxon>
        <taxon>Oryzomonas</taxon>
    </lineage>
</organism>
<evidence type="ECO:0000313" key="1">
    <source>
        <dbReference type="EMBL" id="KAA0889115.1"/>
    </source>
</evidence>
<dbReference type="RefSeq" id="WP_149308852.1">
    <property type="nucleotide sequence ID" value="NZ_SRSD01000009.1"/>
</dbReference>
<dbReference type="EMBL" id="SRSD01000009">
    <property type="protein sequence ID" value="KAA0889115.1"/>
    <property type="molecule type" value="Genomic_DNA"/>
</dbReference>
<comment type="caution">
    <text evidence="1">The sequence shown here is derived from an EMBL/GenBank/DDBJ whole genome shotgun (WGS) entry which is preliminary data.</text>
</comment>
<proteinExistence type="predicted"/>
<keyword evidence="2" id="KW-1185">Reference proteome</keyword>
<accession>A0A5A9X9L7</accession>
<protein>
    <submittedName>
        <fullName evidence="1">Uncharacterized protein</fullName>
    </submittedName>
</protein>
<evidence type="ECO:0000313" key="2">
    <source>
        <dbReference type="Proteomes" id="UP000324298"/>
    </source>
</evidence>
<sequence>MEQEILNTVFEVEREIREMVAAEQQRTDGDLAALRRECADLAAGEEARLREELAAGVAAVETGEARRQADAAVTEAEARAGRLAGLGDDLLAGWVHQGIRTILPGE</sequence>
<gene>
    <name evidence="1" type="ORF">ET418_14820</name>
</gene>
<dbReference type="Proteomes" id="UP000324298">
    <property type="component" value="Unassembled WGS sequence"/>
</dbReference>
<dbReference type="AlphaFoldDB" id="A0A5A9X9L7"/>
<reference evidence="1 2" key="1">
    <citation type="submission" date="2019-04" db="EMBL/GenBank/DDBJ databases">
        <title>Geobacter ruber sp. nov., ferric-reducing bacteria isolated from paddy soil.</title>
        <authorList>
            <person name="Xu Z."/>
            <person name="Masuda Y."/>
            <person name="Itoh H."/>
            <person name="Senoo K."/>
        </authorList>
    </citation>
    <scope>NUCLEOTIDE SEQUENCE [LARGE SCALE GENOMIC DNA]</scope>
    <source>
        <strain evidence="1 2">Red88</strain>
    </source>
</reference>